<dbReference type="OrthoDB" id="5401381at2"/>
<proteinExistence type="predicted"/>
<protein>
    <recommendedName>
        <fullName evidence="4">Carboxypeptidase regulatory-like domain-containing protein</fullName>
    </recommendedName>
</protein>
<dbReference type="RefSeq" id="WP_119786057.1">
    <property type="nucleotide sequence ID" value="NZ_QYUQ01000002.1"/>
</dbReference>
<accession>A0A3A3GJR8</accession>
<evidence type="ECO:0008006" key="4">
    <source>
        <dbReference type="Google" id="ProtNLM"/>
    </source>
</evidence>
<evidence type="ECO:0000256" key="1">
    <source>
        <dbReference type="SAM" id="SignalP"/>
    </source>
</evidence>
<keyword evidence="1" id="KW-0732">Signal</keyword>
<feature type="chain" id="PRO_5017192131" description="Carboxypeptidase regulatory-like domain-containing protein" evidence="1">
    <location>
        <begin position="27"/>
        <end position="577"/>
    </location>
</feature>
<feature type="signal peptide" evidence="1">
    <location>
        <begin position="1"/>
        <end position="26"/>
    </location>
</feature>
<comment type="caution">
    <text evidence="2">The sequence shown here is derived from an EMBL/GenBank/DDBJ whole genome shotgun (WGS) entry which is preliminary data.</text>
</comment>
<evidence type="ECO:0000313" key="3">
    <source>
        <dbReference type="Proteomes" id="UP000266327"/>
    </source>
</evidence>
<dbReference type="PROSITE" id="PS51257">
    <property type="entry name" value="PROKAR_LIPOPROTEIN"/>
    <property type="match status" value="1"/>
</dbReference>
<reference evidence="3" key="1">
    <citation type="submission" date="2018-09" db="EMBL/GenBank/DDBJ databases">
        <authorList>
            <person name="Zhu H."/>
        </authorList>
    </citation>
    <scope>NUCLEOTIDE SEQUENCE [LARGE SCALE GENOMIC DNA]</scope>
    <source>
        <strain evidence="3">K1S02-23</strain>
    </source>
</reference>
<dbReference type="AlphaFoldDB" id="A0A3A3GJR8"/>
<dbReference type="EMBL" id="QYUQ01000002">
    <property type="protein sequence ID" value="RJG02556.1"/>
    <property type="molecule type" value="Genomic_DNA"/>
</dbReference>
<name>A0A3A3GJR8_9BURK</name>
<dbReference type="Proteomes" id="UP000266327">
    <property type="component" value="Unassembled WGS sequence"/>
</dbReference>
<organism evidence="2 3">
    <name type="scientific">Noviherbaspirillum sedimenti</name>
    <dbReference type="NCBI Taxonomy" id="2320865"/>
    <lineage>
        <taxon>Bacteria</taxon>
        <taxon>Pseudomonadati</taxon>
        <taxon>Pseudomonadota</taxon>
        <taxon>Betaproteobacteria</taxon>
        <taxon>Burkholderiales</taxon>
        <taxon>Oxalobacteraceae</taxon>
        <taxon>Noviherbaspirillum</taxon>
    </lineage>
</organism>
<sequence>MKAFRKTTIAAACAAACAAVLLTACGGGGGSTASTGGTGGTAPTVTISGTAAAGAALVGTVTVKDSTGKTKTVPIGPGGGYSVDVTDMTGPFVFRAEGSVGGRTYVIHSAATDATKTVNVTPLTDLIVANIAGQIAENFFDNPDAKKLTPATLAAQQTALRERLQTVLTALGVDAAVDLLHTQFTVNNTKLDAALDVLRVSVDPATNLATITNVITQEKIEDNLASTTDATKLTDTTNVATGLTDLQAIVATMKTFSDLFAAGLPEEAKILALLHTDFLHQDQLGANFAAEASGMPENVGIKFTNVELQSLVGDTAKVSFDVVDKNGVLEQHDRDFQLKKVGDKWLWLGNQSKLEVEQFAMSFQVHSNIQATTKTTGIEFWIEDLDGANSPAVSYAVVTGPGLPDAGVTLTKPGSGGSWFISGGSGLTNHNFYPITTDAAINSIPDNAVYTIIVRNGNNTVFATYEKKLPKRPYTHAEMATLAFPIITAPTLTQLAPYAGGTLNGIQGTVPANVKSVWAALLHNGNYVDGLFKAGEGKFGPFSLTLPSGASSGFRSVRVSYIDGFYREAITVHHVSN</sequence>
<keyword evidence="3" id="KW-1185">Reference proteome</keyword>
<evidence type="ECO:0000313" key="2">
    <source>
        <dbReference type="EMBL" id="RJG02556.1"/>
    </source>
</evidence>
<gene>
    <name evidence="2" type="ORF">D3878_14045</name>
</gene>